<protein>
    <submittedName>
        <fullName evidence="5">Golgi-associated plant pathogenesis-related protein 1-like</fullName>
    </submittedName>
</protein>
<keyword evidence="2" id="KW-0964">Secreted</keyword>
<dbReference type="InterPro" id="IPR034113">
    <property type="entry name" value="SCP_GAPR1-like"/>
</dbReference>
<dbReference type="InterPro" id="IPR001283">
    <property type="entry name" value="CRISP-related"/>
</dbReference>
<dbReference type="Proteomes" id="UP001500889">
    <property type="component" value="Chromosome O"/>
</dbReference>
<dbReference type="AlphaFoldDB" id="A0AAU9F1R1"/>
<dbReference type="InterPro" id="IPR018244">
    <property type="entry name" value="Allrgn_V5/Tpx1_CS"/>
</dbReference>
<evidence type="ECO:0000259" key="4">
    <source>
        <dbReference type="SMART" id="SM00198"/>
    </source>
</evidence>
<dbReference type="EMBL" id="AP029263">
    <property type="protein sequence ID" value="BFF89659.1"/>
    <property type="molecule type" value="Genomic_DNA"/>
</dbReference>
<name>A0AAU9F1R1_DROMD</name>
<organism evidence="5 6">
    <name type="scientific">Drosophila madeirensis</name>
    <name type="common">Fruit fly</name>
    <dbReference type="NCBI Taxonomy" id="30013"/>
    <lineage>
        <taxon>Eukaryota</taxon>
        <taxon>Metazoa</taxon>
        <taxon>Ecdysozoa</taxon>
        <taxon>Arthropoda</taxon>
        <taxon>Hexapoda</taxon>
        <taxon>Insecta</taxon>
        <taxon>Pterygota</taxon>
        <taxon>Neoptera</taxon>
        <taxon>Endopterygota</taxon>
        <taxon>Diptera</taxon>
        <taxon>Brachycera</taxon>
        <taxon>Muscomorpha</taxon>
        <taxon>Ephydroidea</taxon>
        <taxon>Drosophilidae</taxon>
        <taxon>Drosophila</taxon>
        <taxon>Sophophora</taxon>
    </lineage>
</organism>
<gene>
    <name evidence="5" type="ORF">DMAD_08364</name>
</gene>
<dbReference type="SUPFAM" id="SSF55797">
    <property type="entry name" value="PR-1-like"/>
    <property type="match status" value="1"/>
</dbReference>
<dbReference type="InterPro" id="IPR035940">
    <property type="entry name" value="CAP_sf"/>
</dbReference>
<evidence type="ECO:0000256" key="3">
    <source>
        <dbReference type="SAM" id="SignalP"/>
    </source>
</evidence>
<evidence type="ECO:0000256" key="2">
    <source>
        <dbReference type="ARBA" id="ARBA00022525"/>
    </source>
</evidence>
<dbReference type="Gene3D" id="3.40.33.10">
    <property type="entry name" value="CAP"/>
    <property type="match status" value="1"/>
</dbReference>
<dbReference type="GO" id="GO:0005576">
    <property type="term" value="C:extracellular region"/>
    <property type="evidence" value="ECO:0007669"/>
    <property type="project" value="UniProtKB-SubCell"/>
</dbReference>
<evidence type="ECO:0000313" key="6">
    <source>
        <dbReference type="Proteomes" id="UP001500889"/>
    </source>
</evidence>
<dbReference type="CDD" id="cd05382">
    <property type="entry name" value="CAP_GAPR1-like"/>
    <property type="match status" value="1"/>
</dbReference>
<dbReference type="Pfam" id="PF00188">
    <property type="entry name" value="CAP"/>
    <property type="match status" value="1"/>
</dbReference>
<proteinExistence type="predicted"/>
<dbReference type="PANTHER" id="PTHR10334">
    <property type="entry name" value="CYSTEINE-RICH SECRETORY PROTEIN-RELATED"/>
    <property type="match status" value="1"/>
</dbReference>
<comment type="subcellular location">
    <subcellularLocation>
        <location evidence="1">Secreted</location>
    </subcellularLocation>
</comment>
<evidence type="ECO:0000313" key="5">
    <source>
        <dbReference type="EMBL" id="BFF89659.1"/>
    </source>
</evidence>
<dbReference type="FunFam" id="3.40.33.10:FF:000002">
    <property type="entry name" value="Golgi-associated plant pathogenesis-related protein 1"/>
    <property type="match status" value="1"/>
</dbReference>
<evidence type="ECO:0000256" key="1">
    <source>
        <dbReference type="ARBA" id="ARBA00004613"/>
    </source>
</evidence>
<dbReference type="PROSITE" id="PS01009">
    <property type="entry name" value="CRISP_1"/>
    <property type="match status" value="1"/>
</dbReference>
<dbReference type="InterPro" id="IPR014044">
    <property type="entry name" value="CAP_dom"/>
</dbReference>
<keyword evidence="6" id="KW-1185">Reference proteome</keyword>
<accession>A0AAU9F1R1</accession>
<keyword evidence="3" id="KW-0732">Signal</keyword>
<dbReference type="SMART" id="SM00198">
    <property type="entry name" value="SCP"/>
    <property type="match status" value="1"/>
</dbReference>
<sequence>MQLLPMYILIVLTFCVLRFVQVHAGFAEDSLEMHNEYRAKHGCPALTLDQELSAGCESYAKILAEKGSLEHSKEKGFGENLCYTSDDATSCVKMWYDEISLYNYNKPGFSMETGHFTALVWKASTKLGIGKETKSGVNYVVARYQPSPNVLGEFEQNVPRSNNGVFHSVSFGFVVVAAVWHLIELIA</sequence>
<reference evidence="5 6" key="1">
    <citation type="submission" date="2024-02" db="EMBL/GenBank/DDBJ databases">
        <title>A chromosome-level genome assembly of Drosophila madeirensis, a fruit fly species endemic to Madeira island.</title>
        <authorList>
            <person name="Tomihara K."/>
            <person name="Llopart A."/>
            <person name="Yamamoto D."/>
        </authorList>
    </citation>
    <scope>NUCLEOTIDE SEQUENCE [LARGE SCALE GENOMIC DNA]</scope>
    <source>
        <strain evidence="5 6">RF1</strain>
    </source>
</reference>
<dbReference type="PRINTS" id="PR00837">
    <property type="entry name" value="V5TPXLIKE"/>
</dbReference>
<feature type="domain" description="SCP" evidence="4">
    <location>
        <begin position="25"/>
        <end position="152"/>
    </location>
</feature>
<feature type="signal peptide" evidence="3">
    <location>
        <begin position="1"/>
        <end position="24"/>
    </location>
</feature>
<feature type="chain" id="PRO_5043314109" evidence="3">
    <location>
        <begin position="25"/>
        <end position="187"/>
    </location>
</feature>